<protein>
    <submittedName>
        <fullName evidence="1">Uncharacterized protein</fullName>
    </submittedName>
</protein>
<dbReference type="RefSeq" id="WP_116187342.1">
    <property type="nucleotide sequence ID" value="NZ_QTTN01000001.1"/>
</dbReference>
<keyword evidence="2" id="KW-1185">Reference proteome</keyword>
<comment type="caution">
    <text evidence="1">The sequence shown here is derived from an EMBL/GenBank/DDBJ whole genome shotgun (WGS) entry which is preliminary data.</text>
</comment>
<accession>A0A3D9SL63</accession>
<proteinExistence type="predicted"/>
<evidence type="ECO:0000313" key="2">
    <source>
        <dbReference type="Proteomes" id="UP000256304"/>
    </source>
</evidence>
<dbReference type="Proteomes" id="UP000256304">
    <property type="component" value="Unassembled WGS sequence"/>
</dbReference>
<dbReference type="EMBL" id="QTTN01000001">
    <property type="protein sequence ID" value="REE94643.1"/>
    <property type="molecule type" value="Genomic_DNA"/>
</dbReference>
<evidence type="ECO:0000313" key="1">
    <source>
        <dbReference type="EMBL" id="REE94643.1"/>
    </source>
</evidence>
<dbReference type="OrthoDB" id="185406at2"/>
<dbReference type="AlphaFoldDB" id="A0A3D9SL63"/>
<name>A0A3D9SL63_9BACL</name>
<organism evidence="1 2">
    <name type="scientific">Paenibacillus taihuensis</name>
    <dbReference type="NCBI Taxonomy" id="1156355"/>
    <lineage>
        <taxon>Bacteria</taxon>
        <taxon>Bacillati</taxon>
        <taxon>Bacillota</taxon>
        <taxon>Bacilli</taxon>
        <taxon>Bacillales</taxon>
        <taxon>Paenibacillaceae</taxon>
        <taxon>Paenibacillus</taxon>
    </lineage>
</organism>
<gene>
    <name evidence="1" type="ORF">A8990_101439</name>
</gene>
<sequence length="81" mass="9760">MLKFRPIDINLDRETIISFRKDSYLVSFGNKDGFGDEDVGEYHLRVAPNNERAMRFYKKFDMQKLIEEQSPYHVWRLGKKM</sequence>
<reference evidence="1 2" key="1">
    <citation type="submission" date="2018-08" db="EMBL/GenBank/DDBJ databases">
        <title>Genomic Encyclopedia of Type Strains, Phase III (KMG-III): the genomes of soil and plant-associated and newly described type strains.</title>
        <authorList>
            <person name="Whitman W."/>
        </authorList>
    </citation>
    <scope>NUCLEOTIDE SEQUENCE [LARGE SCALE GENOMIC DNA]</scope>
    <source>
        <strain evidence="1 2">CGMCC 1.10966</strain>
    </source>
</reference>